<keyword evidence="2" id="KW-1185">Reference proteome</keyword>
<name>A0ABV9GNE1_9BACL</name>
<comment type="caution">
    <text evidence="1">The sequence shown here is derived from an EMBL/GenBank/DDBJ whole genome shotgun (WGS) entry which is preliminary data.</text>
</comment>
<dbReference type="EMBL" id="JBHSFW010000012">
    <property type="protein sequence ID" value="MFC4619769.1"/>
    <property type="molecule type" value="Genomic_DNA"/>
</dbReference>
<proteinExistence type="predicted"/>
<sequence>MAKAVYQGRYTAKTDEPYVVFIIGMRINRFLAFRKWIPVFRAMTPMIRELYEHSELGFLHTEISWNFRRVVFTQYWRSYDNLLYYAHGQRHLQAWQQFNQLSRNNHAVGVFHETYVIEKGSSEAIYDNMPRQGLAKAFEHEKVTKETKSSKLRMRRGIK</sequence>
<gene>
    <name evidence="1" type="ORF">ACFO4N_13740</name>
</gene>
<dbReference type="Proteomes" id="UP001596022">
    <property type="component" value="Unassembled WGS sequence"/>
</dbReference>
<organism evidence="1 2">
    <name type="scientific">Camelliibacillus cellulosilyticus</name>
    <dbReference type="NCBI Taxonomy" id="2174486"/>
    <lineage>
        <taxon>Bacteria</taxon>
        <taxon>Bacillati</taxon>
        <taxon>Bacillota</taxon>
        <taxon>Bacilli</taxon>
        <taxon>Bacillales</taxon>
        <taxon>Sporolactobacillaceae</taxon>
        <taxon>Camelliibacillus</taxon>
    </lineage>
</organism>
<evidence type="ECO:0000313" key="1">
    <source>
        <dbReference type="EMBL" id="MFC4619769.1"/>
    </source>
</evidence>
<dbReference type="RefSeq" id="WP_376846862.1">
    <property type="nucleotide sequence ID" value="NZ_JBHSFW010000012.1"/>
</dbReference>
<dbReference type="Pfam" id="PF13826">
    <property type="entry name" value="Monooxy_af470-like"/>
    <property type="match status" value="1"/>
</dbReference>
<protein>
    <submittedName>
        <fullName evidence="1">DUF4188 domain-containing protein</fullName>
    </submittedName>
</protein>
<accession>A0ABV9GNE1</accession>
<evidence type="ECO:0000313" key="2">
    <source>
        <dbReference type="Proteomes" id="UP001596022"/>
    </source>
</evidence>
<reference evidence="2" key="1">
    <citation type="journal article" date="2019" name="Int. J. Syst. Evol. Microbiol.">
        <title>The Global Catalogue of Microorganisms (GCM) 10K type strain sequencing project: providing services to taxonomists for standard genome sequencing and annotation.</title>
        <authorList>
            <consortium name="The Broad Institute Genomics Platform"/>
            <consortium name="The Broad Institute Genome Sequencing Center for Infectious Disease"/>
            <person name="Wu L."/>
            <person name="Ma J."/>
        </authorList>
    </citation>
    <scope>NUCLEOTIDE SEQUENCE [LARGE SCALE GENOMIC DNA]</scope>
    <source>
        <strain evidence="2">CGMCC 1.16306</strain>
    </source>
</reference>
<dbReference type="InterPro" id="IPR025444">
    <property type="entry name" value="Monooxy_af470"/>
</dbReference>